<dbReference type="EMBL" id="JBHTBH010000001">
    <property type="protein sequence ID" value="MFC7326598.1"/>
    <property type="molecule type" value="Genomic_DNA"/>
</dbReference>
<keyword evidence="1" id="KW-1133">Transmembrane helix</keyword>
<dbReference type="RefSeq" id="WP_379868414.1">
    <property type="nucleotide sequence ID" value="NZ_JBHTBH010000001.1"/>
</dbReference>
<dbReference type="InterPro" id="IPR009339">
    <property type="entry name" value="DUF998"/>
</dbReference>
<comment type="caution">
    <text evidence="2">The sequence shown here is derived from an EMBL/GenBank/DDBJ whole genome shotgun (WGS) entry which is preliminary data.</text>
</comment>
<name>A0ABW2K996_9ACTN</name>
<sequence>MKPSPWDAVRWAGRIAALLAAPVYTLWALEFVLPTGLDATVSFVSELQARDRPYAGFFRVGDLISGALSIAAGAACLAAGAPGRWPRVTGLALVVFGAATVVDASVPMDCAVSVSARCAALDRAHEFTTTHTYSSSVAGAAALVGGAALTLAVRPVAVRAFAALCALLVVEALALAVSLVLLALGFGEPVPGFGTAQRVHVSAIALWLLAVGVLPALWDGRTRGPGGESPAPAH</sequence>
<dbReference type="Proteomes" id="UP001596540">
    <property type="component" value="Unassembled WGS sequence"/>
</dbReference>
<dbReference type="Pfam" id="PF06197">
    <property type="entry name" value="DUF998"/>
    <property type="match status" value="1"/>
</dbReference>
<feature type="transmembrane region" description="Helical" evidence="1">
    <location>
        <begin position="160"/>
        <end position="187"/>
    </location>
</feature>
<protein>
    <submittedName>
        <fullName evidence="2">DUF998 domain-containing protein</fullName>
    </submittedName>
</protein>
<organism evidence="2 3">
    <name type="scientific">Marinactinospora rubrisoli</name>
    <dbReference type="NCBI Taxonomy" id="2715399"/>
    <lineage>
        <taxon>Bacteria</taxon>
        <taxon>Bacillati</taxon>
        <taxon>Actinomycetota</taxon>
        <taxon>Actinomycetes</taxon>
        <taxon>Streptosporangiales</taxon>
        <taxon>Nocardiopsidaceae</taxon>
        <taxon>Marinactinospora</taxon>
    </lineage>
</organism>
<evidence type="ECO:0000313" key="3">
    <source>
        <dbReference type="Proteomes" id="UP001596540"/>
    </source>
</evidence>
<reference evidence="3" key="1">
    <citation type="journal article" date="2019" name="Int. J. Syst. Evol. Microbiol.">
        <title>The Global Catalogue of Microorganisms (GCM) 10K type strain sequencing project: providing services to taxonomists for standard genome sequencing and annotation.</title>
        <authorList>
            <consortium name="The Broad Institute Genomics Platform"/>
            <consortium name="The Broad Institute Genome Sequencing Center for Infectious Disease"/>
            <person name="Wu L."/>
            <person name="Ma J."/>
        </authorList>
    </citation>
    <scope>NUCLEOTIDE SEQUENCE [LARGE SCALE GENOMIC DNA]</scope>
    <source>
        <strain evidence="3">CGMCC 4.7382</strain>
    </source>
</reference>
<keyword evidence="1" id="KW-0812">Transmembrane</keyword>
<feature type="transmembrane region" description="Helical" evidence="1">
    <location>
        <begin position="133"/>
        <end position="153"/>
    </location>
</feature>
<gene>
    <name evidence="2" type="ORF">ACFQRF_02485</name>
</gene>
<evidence type="ECO:0000256" key="1">
    <source>
        <dbReference type="SAM" id="Phobius"/>
    </source>
</evidence>
<keyword evidence="3" id="KW-1185">Reference proteome</keyword>
<feature type="transmembrane region" description="Helical" evidence="1">
    <location>
        <begin position="12"/>
        <end position="33"/>
    </location>
</feature>
<feature type="transmembrane region" description="Helical" evidence="1">
    <location>
        <begin position="199"/>
        <end position="218"/>
    </location>
</feature>
<feature type="transmembrane region" description="Helical" evidence="1">
    <location>
        <begin position="63"/>
        <end position="81"/>
    </location>
</feature>
<proteinExistence type="predicted"/>
<keyword evidence="1" id="KW-0472">Membrane</keyword>
<evidence type="ECO:0000313" key="2">
    <source>
        <dbReference type="EMBL" id="MFC7326598.1"/>
    </source>
</evidence>
<accession>A0ABW2K996</accession>